<gene>
    <name evidence="7" type="ORF">GCM10010136_06100</name>
</gene>
<dbReference type="Pfam" id="PF00924">
    <property type="entry name" value="MS_channel_2nd"/>
    <property type="match status" value="1"/>
</dbReference>
<dbReference type="GO" id="GO:0008381">
    <property type="term" value="F:mechanosensitive monoatomic ion channel activity"/>
    <property type="evidence" value="ECO:0007669"/>
    <property type="project" value="InterPro"/>
</dbReference>
<reference evidence="7" key="1">
    <citation type="journal article" date="2014" name="Int. J. Syst. Evol. Microbiol.">
        <title>Complete genome sequence of Corynebacterium casei LMG S-19264T (=DSM 44701T), isolated from a smear-ripened cheese.</title>
        <authorList>
            <consortium name="US DOE Joint Genome Institute (JGI-PGF)"/>
            <person name="Walter F."/>
            <person name="Albersmeier A."/>
            <person name="Kalinowski J."/>
            <person name="Ruckert C."/>
        </authorList>
    </citation>
    <scope>NUCLEOTIDE SEQUENCE</scope>
    <source>
        <strain evidence="7">KCTC 42097</strain>
    </source>
</reference>
<evidence type="ECO:0000256" key="3">
    <source>
        <dbReference type="ARBA" id="ARBA00022989"/>
    </source>
</evidence>
<feature type="transmembrane region" description="Helical" evidence="5">
    <location>
        <begin position="67"/>
        <end position="86"/>
    </location>
</feature>
<comment type="caution">
    <text evidence="7">The sequence shown here is derived from an EMBL/GenBank/DDBJ whole genome shotgun (WGS) entry which is preliminary data.</text>
</comment>
<accession>A0A8J3DLH1</accession>
<dbReference type="InterPro" id="IPR006685">
    <property type="entry name" value="MscS_channel_2nd"/>
</dbReference>
<evidence type="ECO:0000256" key="2">
    <source>
        <dbReference type="ARBA" id="ARBA00022692"/>
    </source>
</evidence>
<feature type="transmembrane region" description="Helical" evidence="5">
    <location>
        <begin position="162"/>
        <end position="189"/>
    </location>
</feature>
<protein>
    <submittedName>
        <fullName evidence="7">Mechanosensitive ion channel protein MscS</fullName>
    </submittedName>
</protein>
<feature type="transmembrane region" description="Helical" evidence="5">
    <location>
        <begin position="138"/>
        <end position="156"/>
    </location>
</feature>
<comment type="subcellular location">
    <subcellularLocation>
        <location evidence="1">Membrane</location>
    </subcellularLocation>
</comment>
<evidence type="ECO:0000313" key="8">
    <source>
        <dbReference type="Proteomes" id="UP000641137"/>
    </source>
</evidence>
<evidence type="ECO:0000256" key="5">
    <source>
        <dbReference type="SAM" id="Phobius"/>
    </source>
</evidence>
<dbReference type="SUPFAM" id="SSF50182">
    <property type="entry name" value="Sm-like ribonucleoproteins"/>
    <property type="match status" value="1"/>
</dbReference>
<keyword evidence="4 5" id="KW-0472">Membrane</keyword>
<evidence type="ECO:0000256" key="1">
    <source>
        <dbReference type="ARBA" id="ARBA00004370"/>
    </source>
</evidence>
<proteinExistence type="predicted"/>
<dbReference type="PANTHER" id="PTHR30414">
    <property type="entry name" value="MINICONDUCTANCE MECHANOSENSITIVE CHANNEL YBDG"/>
    <property type="match status" value="1"/>
</dbReference>
<dbReference type="Gene3D" id="2.30.30.60">
    <property type="match status" value="1"/>
</dbReference>
<dbReference type="EMBL" id="BMZO01000002">
    <property type="protein sequence ID" value="GHC64249.1"/>
    <property type="molecule type" value="Genomic_DNA"/>
</dbReference>
<dbReference type="GO" id="GO:0005886">
    <property type="term" value="C:plasma membrane"/>
    <property type="evidence" value="ECO:0007669"/>
    <property type="project" value="TreeGrafter"/>
</dbReference>
<dbReference type="InterPro" id="IPR010920">
    <property type="entry name" value="LSM_dom_sf"/>
</dbReference>
<dbReference type="GO" id="GO:0071470">
    <property type="term" value="P:cellular response to osmotic stress"/>
    <property type="evidence" value="ECO:0007669"/>
    <property type="project" value="InterPro"/>
</dbReference>
<sequence length="419" mass="46710">MISMIEEFLANHPWVLTIISLCVLVLAALFANNVFKSVLLRVLHRLLGRTAYGRDEEIRKHGLIERLANIVPAFVIFTGIAIVPGLPEAVVTIVRNVANAFIILTLAMAIGAMLNIVDTIYHRRPDARLKPIKGYLQVVSIAIYVIAALLIIATLIDRSPLILLSGLGAMAAVLILVFQDTLLSLVAGIQISSTDMVRVGDWIEMPAMNADGDVIEIALHTVKVQNFDKTITTIPIRKLVTDSFKNMRGMQESGGRRIKRSIHIDQSSIRFLEKEDMERLTELDLLRPYLETKVEEITRWNGKLNGSSAARLANTRRLTNIGCFRAYVQAYLSSNAGLHKGMMQMVRQLPPGPEGLPIEIYCFANTIVWTQYEAVQADMFDHLLAVLSEFDLTVFQNPSGSDFRSTVFRERIQATTLPA</sequence>
<feature type="domain" description="Mechanosensitive ion channel MscS" evidence="6">
    <location>
        <begin position="180"/>
        <end position="248"/>
    </location>
</feature>
<evidence type="ECO:0000256" key="4">
    <source>
        <dbReference type="ARBA" id="ARBA00023136"/>
    </source>
</evidence>
<dbReference type="InterPro" id="IPR023408">
    <property type="entry name" value="MscS_beta-dom_sf"/>
</dbReference>
<dbReference type="PANTHER" id="PTHR30414:SF0">
    <property type="entry name" value="MINICONDUCTANCE MECHANOSENSITIVE CHANNEL YBDG"/>
    <property type="match status" value="1"/>
</dbReference>
<reference evidence="7" key="2">
    <citation type="submission" date="2020-09" db="EMBL/GenBank/DDBJ databases">
        <authorList>
            <person name="Sun Q."/>
            <person name="Kim S."/>
        </authorList>
    </citation>
    <scope>NUCLEOTIDE SEQUENCE</scope>
    <source>
        <strain evidence="7">KCTC 42097</strain>
    </source>
</reference>
<evidence type="ECO:0000259" key="6">
    <source>
        <dbReference type="Pfam" id="PF00924"/>
    </source>
</evidence>
<feature type="transmembrane region" description="Helical" evidence="5">
    <location>
        <begin position="14"/>
        <end position="35"/>
    </location>
</feature>
<dbReference type="AlphaFoldDB" id="A0A8J3DLH1"/>
<feature type="transmembrane region" description="Helical" evidence="5">
    <location>
        <begin position="98"/>
        <end position="117"/>
    </location>
</feature>
<keyword evidence="2 5" id="KW-0812">Transmembrane</keyword>
<dbReference type="InterPro" id="IPR030192">
    <property type="entry name" value="YbdG"/>
</dbReference>
<organism evidence="7 8">
    <name type="scientific">Limoniibacter endophyticus</name>
    <dbReference type="NCBI Taxonomy" id="1565040"/>
    <lineage>
        <taxon>Bacteria</taxon>
        <taxon>Pseudomonadati</taxon>
        <taxon>Pseudomonadota</taxon>
        <taxon>Alphaproteobacteria</taxon>
        <taxon>Hyphomicrobiales</taxon>
        <taxon>Bartonellaceae</taxon>
        <taxon>Limoniibacter</taxon>
    </lineage>
</organism>
<name>A0A8J3DLH1_9HYPH</name>
<dbReference type="Proteomes" id="UP000641137">
    <property type="component" value="Unassembled WGS sequence"/>
</dbReference>
<evidence type="ECO:0000313" key="7">
    <source>
        <dbReference type="EMBL" id="GHC64249.1"/>
    </source>
</evidence>
<keyword evidence="8" id="KW-1185">Reference proteome</keyword>
<keyword evidence="3 5" id="KW-1133">Transmembrane helix</keyword>